<accession>A0AAN7Z920</accession>
<keyword evidence="2" id="KW-1185">Reference proteome</keyword>
<reference evidence="1 2" key="1">
    <citation type="submission" date="2023-10" db="EMBL/GenBank/DDBJ databases">
        <title>Draft genome sequence of Xylaria bambusicola isolate GMP-LS, the root and basal stem rot pathogen of sugarcane in Indonesia.</title>
        <authorList>
            <person name="Selvaraj P."/>
            <person name="Muralishankar V."/>
            <person name="Muruganantham S."/>
            <person name="Sp S."/>
            <person name="Haryani S."/>
            <person name="Lau K.J.X."/>
            <person name="Naqvi N.I."/>
        </authorList>
    </citation>
    <scope>NUCLEOTIDE SEQUENCE [LARGE SCALE GENOMIC DNA]</scope>
    <source>
        <strain evidence="1">GMP-LS</strain>
    </source>
</reference>
<dbReference type="Proteomes" id="UP001305414">
    <property type="component" value="Unassembled WGS sequence"/>
</dbReference>
<comment type="caution">
    <text evidence="1">The sequence shown here is derived from an EMBL/GenBank/DDBJ whole genome shotgun (WGS) entry which is preliminary data.</text>
</comment>
<dbReference type="AlphaFoldDB" id="A0AAN7Z920"/>
<organism evidence="1 2">
    <name type="scientific">Xylaria bambusicola</name>
    <dbReference type="NCBI Taxonomy" id="326684"/>
    <lineage>
        <taxon>Eukaryota</taxon>
        <taxon>Fungi</taxon>
        <taxon>Dikarya</taxon>
        <taxon>Ascomycota</taxon>
        <taxon>Pezizomycotina</taxon>
        <taxon>Sordariomycetes</taxon>
        <taxon>Xylariomycetidae</taxon>
        <taxon>Xylariales</taxon>
        <taxon>Xylariaceae</taxon>
        <taxon>Xylaria</taxon>
    </lineage>
</organism>
<protein>
    <submittedName>
        <fullName evidence="1">Uncharacterized protein</fullName>
    </submittedName>
</protein>
<evidence type="ECO:0000313" key="1">
    <source>
        <dbReference type="EMBL" id="KAK5629316.1"/>
    </source>
</evidence>
<gene>
    <name evidence="1" type="ORF">RRF57_005030</name>
</gene>
<dbReference type="EMBL" id="JAWHQM010000011">
    <property type="protein sequence ID" value="KAK5629316.1"/>
    <property type="molecule type" value="Genomic_DNA"/>
</dbReference>
<name>A0AAN7Z920_9PEZI</name>
<evidence type="ECO:0000313" key="2">
    <source>
        <dbReference type="Proteomes" id="UP001305414"/>
    </source>
</evidence>
<sequence length="66" mass="6815">MAGASVISGRWKVASGTTASVARAGFPSKAKARVAVTNVATVKNLDMVSLTLFDSSYGSILILQIE</sequence>
<proteinExistence type="predicted"/>